<dbReference type="RefSeq" id="WP_041094314.1">
    <property type="nucleotide sequence ID" value="NZ_AP014680.1"/>
</dbReference>
<proteinExistence type="inferred from homology"/>
<accession>A0A0A1H0M8</accession>
<evidence type="ECO:0000313" key="9">
    <source>
        <dbReference type="EMBL" id="BAP86251.1"/>
    </source>
</evidence>
<dbReference type="Pfam" id="PF00584">
    <property type="entry name" value="SecE"/>
    <property type="match status" value="1"/>
</dbReference>
<keyword evidence="4 8" id="KW-0653">Protein transport</keyword>
<dbReference type="InterPro" id="IPR038379">
    <property type="entry name" value="SecE_sf"/>
</dbReference>
<dbReference type="HAMAP" id="MF_00422">
    <property type="entry name" value="SecE"/>
    <property type="match status" value="1"/>
</dbReference>
<comment type="subunit">
    <text evidence="8">Component of the Sec protein translocase complex. Heterotrimer consisting of SecY, SecE and SecG subunits. The heterotrimers can form oligomers, although 1 heterotrimer is thought to be able to translocate proteins. Interacts with the ribosome. Interacts with SecDF, and other proteins may be involved. Interacts with SecA.</text>
</comment>
<keyword evidence="6 8" id="KW-0811">Translocation</keyword>
<sequence length="59" mass="7025">MHLFRFFKSVGKEMKLVVWPTARENRRDTTVVVSLTLFFILFFALFDWLIQSGLLIFAK</sequence>
<dbReference type="KEGG" id="lho:LOOC260_117450"/>
<evidence type="ECO:0000313" key="10">
    <source>
        <dbReference type="Proteomes" id="UP000031620"/>
    </source>
</evidence>
<dbReference type="Gene3D" id="1.20.5.1030">
    <property type="entry name" value="Preprotein translocase secy subunit"/>
    <property type="match status" value="1"/>
</dbReference>
<dbReference type="InterPro" id="IPR005807">
    <property type="entry name" value="SecE_bac"/>
</dbReference>
<dbReference type="GO" id="GO:0008320">
    <property type="term" value="F:protein transmembrane transporter activity"/>
    <property type="evidence" value="ECO:0007669"/>
    <property type="project" value="UniProtKB-UniRule"/>
</dbReference>
<reference evidence="9 10" key="1">
    <citation type="submission" date="2014-11" db="EMBL/GenBank/DDBJ databases">
        <title>Complete genome sequence and analysis of Lactobacillus hokkaidonensis LOOC260T.</title>
        <authorList>
            <person name="Tanizawa Y."/>
            <person name="Tohno M."/>
            <person name="Kaminuma E."/>
            <person name="Nakamura Y."/>
            <person name="Arita M."/>
        </authorList>
    </citation>
    <scope>NUCLEOTIDE SEQUENCE [LARGE SCALE GENOMIC DNA]</scope>
    <source>
        <strain evidence="9 10">LOOC260</strain>
    </source>
</reference>
<dbReference type="GO" id="GO:0009306">
    <property type="term" value="P:protein secretion"/>
    <property type="evidence" value="ECO:0007669"/>
    <property type="project" value="UniProtKB-UniRule"/>
</dbReference>
<evidence type="ECO:0000256" key="7">
    <source>
        <dbReference type="ARBA" id="ARBA00023136"/>
    </source>
</evidence>
<dbReference type="STRING" id="1291742.LOOC260_117450"/>
<dbReference type="GO" id="GO:0065002">
    <property type="term" value="P:intracellular protein transmembrane transport"/>
    <property type="evidence" value="ECO:0007669"/>
    <property type="project" value="UniProtKB-UniRule"/>
</dbReference>
<keyword evidence="2 8" id="KW-0813">Transport</keyword>
<feature type="transmembrane region" description="Helical" evidence="8">
    <location>
        <begin position="31"/>
        <end position="50"/>
    </location>
</feature>
<dbReference type="HOGENOM" id="CLU_113663_8_1_9"/>
<dbReference type="EMBL" id="AP014680">
    <property type="protein sequence ID" value="BAP86251.1"/>
    <property type="molecule type" value="Genomic_DNA"/>
</dbReference>
<evidence type="ECO:0000256" key="6">
    <source>
        <dbReference type="ARBA" id="ARBA00023010"/>
    </source>
</evidence>
<dbReference type="InterPro" id="IPR001901">
    <property type="entry name" value="Translocase_SecE/Sec61-g"/>
</dbReference>
<gene>
    <name evidence="8" type="primary">secE</name>
    <name evidence="9" type="ORF">LOOC260_117450</name>
</gene>
<comment type="similarity">
    <text evidence="8">Belongs to the SecE/SEC61-gamma family.</text>
</comment>
<dbReference type="AlphaFoldDB" id="A0A0A1H0M8"/>
<name>A0A0A1H0M8_9LACO</name>
<keyword evidence="8" id="KW-1003">Cell membrane</keyword>
<keyword evidence="7 8" id="KW-0472">Membrane</keyword>
<keyword evidence="3 8" id="KW-0812">Transmembrane</keyword>
<evidence type="ECO:0000256" key="3">
    <source>
        <dbReference type="ARBA" id="ARBA00022692"/>
    </source>
</evidence>
<dbReference type="GO" id="GO:0006605">
    <property type="term" value="P:protein targeting"/>
    <property type="evidence" value="ECO:0007669"/>
    <property type="project" value="UniProtKB-UniRule"/>
</dbReference>
<evidence type="ECO:0000256" key="1">
    <source>
        <dbReference type="ARBA" id="ARBA00004370"/>
    </source>
</evidence>
<evidence type="ECO:0000256" key="5">
    <source>
        <dbReference type="ARBA" id="ARBA00022989"/>
    </source>
</evidence>
<dbReference type="GO" id="GO:0043952">
    <property type="term" value="P:protein transport by the Sec complex"/>
    <property type="evidence" value="ECO:0007669"/>
    <property type="project" value="UniProtKB-UniRule"/>
</dbReference>
<comment type="function">
    <text evidence="8">Essential subunit of the Sec protein translocation channel SecYEG. Clamps together the 2 halves of SecY. May contact the channel plug during translocation.</text>
</comment>
<evidence type="ECO:0000256" key="2">
    <source>
        <dbReference type="ARBA" id="ARBA00022448"/>
    </source>
</evidence>
<evidence type="ECO:0000256" key="8">
    <source>
        <dbReference type="HAMAP-Rule" id="MF_00422"/>
    </source>
</evidence>
<dbReference type="NCBIfam" id="TIGR00964">
    <property type="entry name" value="secE_bact"/>
    <property type="match status" value="1"/>
</dbReference>
<dbReference type="GO" id="GO:0005886">
    <property type="term" value="C:plasma membrane"/>
    <property type="evidence" value="ECO:0007669"/>
    <property type="project" value="UniProtKB-SubCell"/>
</dbReference>
<comment type="subcellular location">
    <subcellularLocation>
        <location evidence="8">Cell membrane</location>
        <topology evidence="8">Single-pass membrane protein</topology>
    </subcellularLocation>
    <subcellularLocation>
        <location evidence="1">Membrane</location>
    </subcellularLocation>
</comment>
<protein>
    <recommendedName>
        <fullName evidence="8">Protein translocase subunit SecE</fullName>
    </recommendedName>
</protein>
<keyword evidence="5 8" id="KW-1133">Transmembrane helix</keyword>
<organism evidence="9 10">
    <name type="scientific">Paucilactobacillus hokkaidonensis JCM 18461</name>
    <dbReference type="NCBI Taxonomy" id="1291742"/>
    <lineage>
        <taxon>Bacteria</taxon>
        <taxon>Bacillati</taxon>
        <taxon>Bacillota</taxon>
        <taxon>Bacilli</taxon>
        <taxon>Lactobacillales</taxon>
        <taxon>Lactobacillaceae</taxon>
        <taxon>Paucilactobacillus</taxon>
    </lineage>
</organism>
<evidence type="ECO:0000256" key="4">
    <source>
        <dbReference type="ARBA" id="ARBA00022927"/>
    </source>
</evidence>
<dbReference type="Proteomes" id="UP000031620">
    <property type="component" value="Chromosome"/>
</dbReference>